<reference evidence="2 3" key="1">
    <citation type="submission" date="2024-09" db="EMBL/GenBank/DDBJ databases">
        <authorList>
            <person name="Sun Q."/>
            <person name="Mori K."/>
        </authorList>
    </citation>
    <scope>NUCLEOTIDE SEQUENCE [LARGE SCALE GENOMIC DNA]</scope>
    <source>
        <strain evidence="2 3">JCM 13503</strain>
    </source>
</reference>
<accession>A0ABV6AU14</accession>
<keyword evidence="3" id="KW-1185">Reference proteome</keyword>
<comment type="caution">
    <text evidence="2">The sequence shown here is derived from an EMBL/GenBank/DDBJ whole genome shotgun (WGS) entry which is preliminary data.</text>
</comment>
<dbReference type="Pfam" id="PF07883">
    <property type="entry name" value="Cupin_2"/>
    <property type="match status" value="1"/>
</dbReference>
<dbReference type="PANTHER" id="PTHR36440">
    <property type="entry name" value="PUTATIVE (AFU_ORTHOLOGUE AFUA_8G07350)-RELATED"/>
    <property type="match status" value="1"/>
</dbReference>
<protein>
    <submittedName>
        <fullName evidence="2">Cupin domain-containing protein</fullName>
    </submittedName>
</protein>
<proteinExistence type="predicted"/>
<name>A0ABV6AU14_9DEIO</name>
<gene>
    <name evidence="2" type="ORF">ACFFLM_02870</name>
</gene>
<evidence type="ECO:0000313" key="3">
    <source>
        <dbReference type="Proteomes" id="UP001589733"/>
    </source>
</evidence>
<evidence type="ECO:0000259" key="1">
    <source>
        <dbReference type="Pfam" id="PF07883"/>
    </source>
</evidence>
<dbReference type="PANTHER" id="PTHR36440:SF1">
    <property type="entry name" value="PUTATIVE (AFU_ORTHOLOGUE AFUA_8G07350)-RELATED"/>
    <property type="match status" value="1"/>
</dbReference>
<dbReference type="SUPFAM" id="SSF51182">
    <property type="entry name" value="RmlC-like cupins"/>
    <property type="match status" value="1"/>
</dbReference>
<dbReference type="InterPro" id="IPR053146">
    <property type="entry name" value="QDO-like"/>
</dbReference>
<feature type="domain" description="Cupin type-2" evidence="1">
    <location>
        <begin position="31"/>
        <end position="100"/>
    </location>
</feature>
<dbReference type="InterPro" id="IPR014710">
    <property type="entry name" value="RmlC-like_jellyroll"/>
</dbReference>
<dbReference type="Proteomes" id="UP001589733">
    <property type="component" value="Unassembled WGS sequence"/>
</dbReference>
<dbReference type="Gene3D" id="2.60.120.10">
    <property type="entry name" value="Jelly Rolls"/>
    <property type="match status" value="1"/>
</dbReference>
<dbReference type="InterPro" id="IPR013096">
    <property type="entry name" value="Cupin_2"/>
</dbReference>
<sequence length="165" mass="18271">MIHFPPTFDLRADRFWVLVSGKTVDGQYAVVETLAHQGFELPVHVHQSEDELLVVLSGRVCVWIGLEERQLVAGETLRLARGVPHAVRLETTTARLLTIYRPGGFEHYLEAVAQPVLPFQPLPDPQAVGPPDVPLLVMTAQRYGLEYFPELPGSTVSAHGNAQED</sequence>
<dbReference type="RefSeq" id="WP_380005355.1">
    <property type="nucleotide sequence ID" value="NZ_JBHLYR010000010.1"/>
</dbReference>
<dbReference type="InterPro" id="IPR011051">
    <property type="entry name" value="RmlC_Cupin_sf"/>
</dbReference>
<organism evidence="2 3">
    <name type="scientific">Deinococcus oregonensis</name>
    <dbReference type="NCBI Taxonomy" id="1805970"/>
    <lineage>
        <taxon>Bacteria</taxon>
        <taxon>Thermotogati</taxon>
        <taxon>Deinococcota</taxon>
        <taxon>Deinococci</taxon>
        <taxon>Deinococcales</taxon>
        <taxon>Deinococcaceae</taxon>
        <taxon>Deinococcus</taxon>
    </lineage>
</organism>
<evidence type="ECO:0000313" key="2">
    <source>
        <dbReference type="EMBL" id="MFB9990925.1"/>
    </source>
</evidence>
<dbReference type="EMBL" id="JBHLYR010000010">
    <property type="protein sequence ID" value="MFB9990925.1"/>
    <property type="molecule type" value="Genomic_DNA"/>
</dbReference>